<dbReference type="InterPro" id="IPR011991">
    <property type="entry name" value="ArsR-like_HTH"/>
</dbReference>
<protein>
    <submittedName>
        <fullName evidence="5">Transcriptional regulator</fullName>
    </submittedName>
</protein>
<evidence type="ECO:0000256" key="2">
    <source>
        <dbReference type="ARBA" id="ARBA00023125"/>
    </source>
</evidence>
<sequence>MATTPLSPATIALVAERFRALAEPARLHLMQALRGGERTVGELVEATGLNTANVSKHLLLLHGAGFVSRRKEGLYVYYGLADDDVFRLCDIMCGRLAAEASSRREPSGRR</sequence>
<keyword evidence="3" id="KW-0804">Transcription</keyword>
<accession>A0AA37Q5E2</accession>
<name>A0AA37Q5E2_9BACT</name>
<dbReference type="GO" id="GO:0003700">
    <property type="term" value="F:DNA-binding transcription factor activity"/>
    <property type="evidence" value="ECO:0007669"/>
    <property type="project" value="InterPro"/>
</dbReference>
<dbReference type="Proteomes" id="UP001161325">
    <property type="component" value="Unassembled WGS sequence"/>
</dbReference>
<comment type="caution">
    <text evidence="5">The sequence shown here is derived from an EMBL/GenBank/DDBJ whole genome shotgun (WGS) entry which is preliminary data.</text>
</comment>
<dbReference type="PANTHER" id="PTHR33154:SF18">
    <property type="entry name" value="ARSENICAL RESISTANCE OPERON REPRESSOR"/>
    <property type="match status" value="1"/>
</dbReference>
<keyword evidence="1" id="KW-0805">Transcription regulation</keyword>
<gene>
    <name evidence="5" type="ORF">rosag_34120</name>
</gene>
<dbReference type="RefSeq" id="WP_284351349.1">
    <property type="nucleotide sequence ID" value="NZ_BRXS01000005.1"/>
</dbReference>
<dbReference type="CDD" id="cd00090">
    <property type="entry name" value="HTH_ARSR"/>
    <property type="match status" value="1"/>
</dbReference>
<dbReference type="AlphaFoldDB" id="A0AA37Q5E2"/>
<dbReference type="EMBL" id="BRXS01000005">
    <property type="protein sequence ID" value="GLC26899.1"/>
    <property type="molecule type" value="Genomic_DNA"/>
</dbReference>
<evidence type="ECO:0000259" key="4">
    <source>
        <dbReference type="PROSITE" id="PS50987"/>
    </source>
</evidence>
<evidence type="ECO:0000313" key="5">
    <source>
        <dbReference type="EMBL" id="GLC26899.1"/>
    </source>
</evidence>
<evidence type="ECO:0000256" key="1">
    <source>
        <dbReference type="ARBA" id="ARBA00023015"/>
    </source>
</evidence>
<dbReference type="PANTHER" id="PTHR33154">
    <property type="entry name" value="TRANSCRIPTIONAL REGULATOR, ARSR FAMILY"/>
    <property type="match status" value="1"/>
</dbReference>
<feature type="domain" description="HTH arsR-type" evidence="4">
    <location>
        <begin position="6"/>
        <end position="100"/>
    </location>
</feature>
<evidence type="ECO:0000313" key="6">
    <source>
        <dbReference type="Proteomes" id="UP001161325"/>
    </source>
</evidence>
<proteinExistence type="predicted"/>
<keyword evidence="6" id="KW-1185">Reference proteome</keyword>
<keyword evidence="2" id="KW-0238">DNA-binding</keyword>
<dbReference type="GO" id="GO:0003677">
    <property type="term" value="F:DNA binding"/>
    <property type="evidence" value="ECO:0007669"/>
    <property type="project" value="UniProtKB-KW"/>
</dbReference>
<dbReference type="NCBIfam" id="NF033788">
    <property type="entry name" value="HTH_metalloreg"/>
    <property type="match status" value="1"/>
</dbReference>
<dbReference type="Gene3D" id="1.10.10.10">
    <property type="entry name" value="Winged helix-like DNA-binding domain superfamily/Winged helix DNA-binding domain"/>
    <property type="match status" value="1"/>
</dbReference>
<dbReference type="InterPro" id="IPR036388">
    <property type="entry name" value="WH-like_DNA-bd_sf"/>
</dbReference>
<reference evidence="5" key="1">
    <citation type="submission" date="2022-08" db="EMBL/GenBank/DDBJ databases">
        <title>Draft genome sequencing of Roseisolibacter agri AW1220.</title>
        <authorList>
            <person name="Tobiishi Y."/>
            <person name="Tonouchi A."/>
        </authorList>
    </citation>
    <scope>NUCLEOTIDE SEQUENCE</scope>
    <source>
        <strain evidence="5">AW1220</strain>
    </source>
</reference>
<dbReference type="InterPro" id="IPR001845">
    <property type="entry name" value="HTH_ArsR_DNA-bd_dom"/>
</dbReference>
<organism evidence="5 6">
    <name type="scientific">Roseisolibacter agri</name>
    <dbReference type="NCBI Taxonomy" id="2014610"/>
    <lineage>
        <taxon>Bacteria</taxon>
        <taxon>Pseudomonadati</taxon>
        <taxon>Gemmatimonadota</taxon>
        <taxon>Gemmatimonadia</taxon>
        <taxon>Gemmatimonadales</taxon>
        <taxon>Gemmatimonadaceae</taxon>
        <taxon>Roseisolibacter</taxon>
    </lineage>
</organism>
<dbReference type="InterPro" id="IPR036390">
    <property type="entry name" value="WH_DNA-bd_sf"/>
</dbReference>
<dbReference type="SUPFAM" id="SSF46785">
    <property type="entry name" value="Winged helix' DNA-binding domain"/>
    <property type="match status" value="1"/>
</dbReference>
<dbReference type="Pfam" id="PF01022">
    <property type="entry name" value="HTH_5"/>
    <property type="match status" value="1"/>
</dbReference>
<dbReference type="PROSITE" id="PS50987">
    <property type="entry name" value="HTH_ARSR_2"/>
    <property type="match status" value="1"/>
</dbReference>
<dbReference type="PRINTS" id="PR00778">
    <property type="entry name" value="HTHARSR"/>
</dbReference>
<dbReference type="SMART" id="SM00418">
    <property type="entry name" value="HTH_ARSR"/>
    <property type="match status" value="1"/>
</dbReference>
<dbReference type="InterPro" id="IPR051081">
    <property type="entry name" value="HTH_MetalResp_TranReg"/>
</dbReference>
<evidence type="ECO:0000256" key="3">
    <source>
        <dbReference type="ARBA" id="ARBA00023163"/>
    </source>
</evidence>